<gene>
    <name evidence="2" type="ORF">GCM10009863_36890</name>
</gene>
<protein>
    <recommendedName>
        <fullName evidence="4">AG1 protein</fullName>
    </recommendedName>
</protein>
<dbReference type="EMBL" id="BAAARJ010000011">
    <property type="protein sequence ID" value="GAA2619554.1"/>
    <property type="molecule type" value="Genomic_DNA"/>
</dbReference>
<evidence type="ECO:0000256" key="1">
    <source>
        <dbReference type="SAM" id="MobiDB-lite"/>
    </source>
</evidence>
<sequence length="153" mass="16350">MSFDQEWAQLKKEGETGSSPAMRLAGYSAGDHPDRAGARADLAVHQDDLGAVGNAAYDLYQDMERVGGHARKSTVTAAGSLPGELELGSALKHVAKRWAKQCRSLQDACAHISNHLDYSGKAHGKDEAYISGTLSKISTLDKGFDERGRPHGS</sequence>
<evidence type="ECO:0008006" key="4">
    <source>
        <dbReference type="Google" id="ProtNLM"/>
    </source>
</evidence>
<dbReference type="Proteomes" id="UP001501447">
    <property type="component" value="Unassembled WGS sequence"/>
</dbReference>
<name>A0ABP6CLP8_9ACTN</name>
<keyword evidence="3" id="KW-1185">Reference proteome</keyword>
<comment type="caution">
    <text evidence="2">The sequence shown here is derived from an EMBL/GenBank/DDBJ whole genome shotgun (WGS) entry which is preliminary data.</text>
</comment>
<organism evidence="2 3">
    <name type="scientific">Streptomyces axinellae</name>
    <dbReference type="NCBI Taxonomy" id="552788"/>
    <lineage>
        <taxon>Bacteria</taxon>
        <taxon>Bacillati</taxon>
        <taxon>Actinomycetota</taxon>
        <taxon>Actinomycetes</taxon>
        <taxon>Kitasatosporales</taxon>
        <taxon>Streptomycetaceae</taxon>
        <taxon>Streptomyces</taxon>
    </lineage>
</organism>
<accession>A0ABP6CLP8</accession>
<evidence type="ECO:0000313" key="2">
    <source>
        <dbReference type="EMBL" id="GAA2619554.1"/>
    </source>
</evidence>
<reference evidence="3" key="1">
    <citation type="journal article" date="2019" name="Int. J. Syst. Evol. Microbiol.">
        <title>The Global Catalogue of Microorganisms (GCM) 10K type strain sequencing project: providing services to taxonomists for standard genome sequencing and annotation.</title>
        <authorList>
            <consortium name="The Broad Institute Genomics Platform"/>
            <consortium name="The Broad Institute Genome Sequencing Center for Infectious Disease"/>
            <person name="Wu L."/>
            <person name="Ma J."/>
        </authorList>
    </citation>
    <scope>NUCLEOTIDE SEQUENCE [LARGE SCALE GENOMIC DNA]</scope>
    <source>
        <strain evidence="3">JCM 16373</strain>
    </source>
</reference>
<dbReference type="RefSeq" id="WP_344567293.1">
    <property type="nucleotide sequence ID" value="NZ_BAAARJ010000011.1"/>
</dbReference>
<feature type="region of interest" description="Disordered" evidence="1">
    <location>
        <begin position="1"/>
        <end position="30"/>
    </location>
</feature>
<proteinExistence type="predicted"/>
<evidence type="ECO:0000313" key="3">
    <source>
        <dbReference type="Proteomes" id="UP001501447"/>
    </source>
</evidence>